<keyword evidence="5" id="KW-0479">Metal-binding</keyword>
<name>S9ZFH6_9RHOO</name>
<dbReference type="PANTHER" id="PTHR12863:SF1">
    <property type="entry name" value="FATTY ACID 2-HYDROXYLASE"/>
    <property type="match status" value="1"/>
</dbReference>
<dbReference type="InterPro" id="IPR014430">
    <property type="entry name" value="Scs7"/>
</dbReference>
<dbReference type="AlphaFoldDB" id="S9ZFH6"/>
<dbReference type="GO" id="GO:0016020">
    <property type="term" value="C:membrane"/>
    <property type="evidence" value="ECO:0007669"/>
    <property type="project" value="InterPro"/>
</dbReference>
<evidence type="ECO:0000313" key="17">
    <source>
        <dbReference type="Proteomes" id="UP000015455"/>
    </source>
</evidence>
<keyword evidence="13" id="KW-0275">Fatty acid biosynthesis</keyword>
<keyword evidence="7" id="KW-0276">Fatty acid metabolism</keyword>
<evidence type="ECO:0000256" key="5">
    <source>
        <dbReference type="ARBA" id="ARBA00022723"/>
    </source>
</evidence>
<evidence type="ECO:0000256" key="9">
    <source>
        <dbReference type="ARBA" id="ARBA00022989"/>
    </source>
</evidence>
<evidence type="ECO:0000256" key="3">
    <source>
        <dbReference type="ARBA" id="ARBA00022516"/>
    </source>
</evidence>
<sequence length="183" mass="20473">MADPRLVRVAWAYPASLVVPVAGLGVLMLAWPAGFGVGWAMLMGLAGLVGWTLIEYLLHRFMLHRVEPFRAWHVEHHRRAADPIRVPLSFSIALVLSMIGLPAVLSGFNGWAVPFAMGLLIGNVLQESVHERLHRREPGSRWLVSLRALHGYHHFQDEQRAYGTLTGVWDRCFGTARPPASER</sequence>
<proteinExistence type="predicted"/>
<dbReference type="GO" id="GO:0006633">
    <property type="term" value="P:fatty acid biosynthetic process"/>
    <property type="evidence" value="ECO:0007669"/>
    <property type="project" value="UniProtKB-KW"/>
</dbReference>
<protein>
    <recommendedName>
        <fullName evidence="15">Fatty acid hydroxylase domain-containing protein</fullName>
    </recommendedName>
</protein>
<evidence type="ECO:0000313" key="16">
    <source>
        <dbReference type="EMBL" id="EPZ16065.1"/>
    </source>
</evidence>
<organism evidence="16 17">
    <name type="scientific">Thauera terpenica 58Eu</name>
    <dbReference type="NCBI Taxonomy" id="1348657"/>
    <lineage>
        <taxon>Bacteria</taxon>
        <taxon>Pseudomonadati</taxon>
        <taxon>Pseudomonadota</taxon>
        <taxon>Betaproteobacteria</taxon>
        <taxon>Rhodocyclales</taxon>
        <taxon>Zoogloeaceae</taxon>
        <taxon>Thauera</taxon>
    </lineage>
</organism>
<comment type="subcellular location">
    <subcellularLocation>
        <location evidence="2">Endoplasmic reticulum membrane</location>
        <topology evidence="2">Multi-pass membrane protein</topology>
    </subcellularLocation>
</comment>
<keyword evidence="12 14" id="KW-0472">Membrane</keyword>
<evidence type="ECO:0000256" key="4">
    <source>
        <dbReference type="ARBA" id="ARBA00022692"/>
    </source>
</evidence>
<evidence type="ECO:0000256" key="10">
    <source>
        <dbReference type="ARBA" id="ARBA00023002"/>
    </source>
</evidence>
<evidence type="ECO:0000256" key="12">
    <source>
        <dbReference type="ARBA" id="ARBA00023136"/>
    </source>
</evidence>
<dbReference type="InterPro" id="IPR006694">
    <property type="entry name" value="Fatty_acid_hydroxylase"/>
</dbReference>
<feature type="transmembrane region" description="Helical" evidence="14">
    <location>
        <begin position="86"/>
        <end position="105"/>
    </location>
</feature>
<dbReference type="Proteomes" id="UP000015455">
    <property type="component" value="Unassembled WGS sequence"/>
</dbReference>
<feature type="transmembrane region" description="Helical" evidence="14">
    <location>
        <begin position="12"/>
        <end position="31"/>
    </location>
</feature>
<dbReference type="PANTHER" id="PTHR12863">
    <property type="entry name" value="FATTY ACID HYDROXYLASE"/>
    <property type="match status" value="1"/>
</dbReference>
<keyword evidence="9 14" id="KW-1133">Transmembrane helix</keyword>
<reference evidence="16 17" key="1">
    <citation type="submission" date="2013-06" db="EMBL/GenBank/DDBJ databases">
        <title>Draft genome sequence of Thauera terpenica.</title>
        <authorList>
            <person name="Liu B."/>
            <person name="Frostegard A.H."/>
            <person name="Shapleigh J.P."/>
        </authorList>
    </citation>
    <scope>NUCLEOTIDE SEQUENCE [LARGE SCALE GENOMIC DNA]</scope>
    <source>
        <strain evidence="16 17">58Eu</strain>
    </source>
</reference>
<accession>S9ZFH6</accession>
<dbReference type="Pfam" id="PF04116">
    <property type="entry name" value="FA_hydroxylase"/>
    <property type="match status" value="1"/>
</dbReference>
<keyword evidence="8" id="KW-0862">Zinc</keyword>
<evidence type="ECO:0000259" key="15">
    <source>
        <dbReference type="Pfam" id="PF04116"/>
    </source>
</evidence>
<keyword evidence="11" id="KW-0443">Lipid metabolism</keyword>
<dbReference type="PATRIC" id="fig|1348657.5.peg.1479"/>
<evidence type="ECO:0000256" key="1">
    <source>
        <dbReference type="ARBA" id="ARBA00001947"/>
    </source>
</evidence>
<gene>
    <name evidence="16" type="ORF">M622_02505</name>
</gene>
<keyword evidence="3" id="KW-0444">Lipid biosynthesis</keyword>
<dbReference type="eggNOG" id="COG3000">
    <property type="taxonomic scope" value="Bacteria"/>
</dbReference>
<dbReference type="RefSeq" id="WP_021248906.1">
    <property type="nucleotide sequence ID" value="NZ_ATJV01000048.1"/>
</dbReference>
<evidence type="ECO:0000256" key="14">
    <source>
        <dbReference type="SAM" id="Phobius"/>
    </source>
</evidence>
<keyword evidence="4 14" id="KW-0812">Transmembrane</keyword>
<evidence type="ECO:0000256" key="2">
    <source>
        <dbReference type="ARBA" id="ARBA00004477"/>
    </source>
</evidence>
<dbReference type="OrthoDB" id="5291370at2"/>
<comment type="cofactor">
    <cofactor evidence="1">
        <name>Zn(2+)</name>
        <dbReference type="ChEBI" id="CHEBI:29105"/>
    </cofactor>
</comment>
<evidence type="ECO:0000256" key="8">
    <source>
        <dbReference type="ARBA" id="ARBA00022833"/>
    </source>
</evidence>
<keyword evidence="10" id="KW-0560">Oxidoreductase</keyword>
<feature type="domain" description="Fatty acid hydroxylase" evidence="15">
    <location>
        <begin position="45"/>
        <end position="175"/>
    </location>
</feature>
<keyword evidence="6" id="KW-0256">Endoplasmic reticulum</keyword>
<evidence type="ECO:0000256" key="7">
    <source>
        <dbReference type="ARBA" id="ARBA00022832"/>
    </source>
</evidence>
<evidence type="ECO:0000256" key="11">
    <source>
        <dbReference type="ARBA" id="ARBA00023098"/>
    </source>
</evidence>
<dbReference type="STRING" id="1348657.M622_02505"/>
<feature type="transmembrane region" description="Helical" evidence="14">
    <location>
        <begin position="37"/>
        <end position="58"/>
    </location>
</feature>
<dbReference type="GO" id="GO:0005506">
    <property type="term" value="F:iron ion binding"/>
    <property type="evidence" value="ECO:0007669"/>
    <property type="project" value="InterPro"/>
</dbReference>
<keyword evidence="17" id="KW-1185">Reference proteome</keyword>
<evidence type="ECO:0000256" key="13">
    <source>
        <dbReference type="ARBA" id="ARBA00023160"/>
    </source>
</evidence>
<dbReference type="GO" id="GO:0080132">
    <property type="term" value="F:fatty acid 2-hydroxylase activity"/>
    <property type="evidence" value="ECO:0007669"/>
    <property type="project" value="InterPro"/>
</dbReference>
<comment type="caution">
    <text evidence="16">The sequence shown here is derived from an EMBL/GenBank/DDBJ whole genome shotgun (WGS) entry which is preliminary data.</text>
</comment>
<evidence type="ECO:0000256" key="6">
    <source>
        <dbReference type="ARBA" id="ARBA00022824"/>
    </source>
</evidence>
<dbReference type="EMBL" id="ATJV01000048">
    <property type="protein sequence ID" value="EPZ16065.1"/>
    <property type="molecule type" value="Genomic_DNA"/>
</dbReference>